<reference evidence="4" key="1">
    <citation type="submission" date="2020-03" db="EMBL/GenBank/DDBJ databases">
        <title>Okinawa Rail whole genome shotgun sequence.</title>
        <authorList>
            <person name="Nakajima N."/>
            <person name="Onuma M."/>
            <person name="Endoh D."/>
        </authorList>
    </citation>
    <scope>NUCLEOTIDE SEQUENCE</scope>
</reference>
<accession>A0A6G1RVV7</accession>
<dbReference type="SMART" id="SM00326">
    <property type="entry name" value="SH3"/>
    <property type="match status" value="2"/>
</dbReference>
<reference evidence="4" key="2">
    <citation type="submission" date="2020-03" db="EMBL/GenBank/DDBJ databases">
        <authorList>
            <consortium name="Environmental Genome Science Research Promotion Project"/>
            <person name="Nakajima N."/>
            <person name="Onuma M."/>
            <person name="Endoh D."/>
        </authorList>
    </citation>
    <scope>NUCLEOTIDE SEQUENCE</scope>
</reference>
<dbReference type="GO" id="GO:0043328">
    <property type="term" value="P:protein transport to vacuole involved in ubiquitin-dependent protein catabolic process via the multivesicular body sorting pathway"/>
    <property type="evidence" value="ECO:0007669"/>
    <property type="project" value="TreeGrafter"/>
</dbReference>
<keyword evidence="1 2" id="KW-0728">SH3 domain</keyword>
<evidence type="ECO:0000259" key="3">
    <source>
        <dbReference type="PROSITE" id="PS50002"/>
    </source>
</evidence>
<evidence type="ECO:0000313" key="4">
    <source>
        <dbReference type="EMBL" id="LAC43115.1"/>
    </source>
</evidence>
<dbReference type="Gene3D" id="2.30.30.40">
    <property type="entry name" value="SH3 Domains"/>
    <property type="match status" value="2"/>
</dbReference>
<evidence type="ECO:0000256" key="2">
    <source>
        <dbReference type="PROSITE-ProRule" id="PRU00192"/>
    </source>
</evidence>
<dbReference type="PROSITE" id="PS50002">
    <property type="entry name" value="SH3"/>
    <property type="match status" value="2"/>
</dbReference>
<dbReference type="PRINTS" id="PR00452">
    <property type="entry name" value="SH3DOMAIN"/>
</dbReference>
<dbReference type="PANTHER" id="PTHR45929:SF3">
    <property type="entry name" value="JAK PATHWAY SIGNAL TRANSDUCTION ADAPTOR MOLECULE"/>
    <property type="match status" value="1"/>
</dbReference>
<name>A0A6G1RVV7_9GRUI</name>
<evidence type="ECO:0000256" key="1">
    <source>
        <dbReference type="ARBA" id="ARBA00022443"/>
    </source>
</evidence>
<dbReference type="InterPro" id="IPR036028">
    <property type="entry name" value="SH3-like_dom_sf"/>
</dbReference>
<dbReference type="AlphaFoldDB" id="A0A6G1RVV7"/>
<protein>
    <submittedName>
        <fullName evidence="4">SH3 domain containing 19</fullName>
    </submittedName>
</protein>
<feature type="domain" description="SH3" evidence="3">
    <location>
        <begin position="40"/>
        <end position="99"/>
    </location>
</feature>
<dbReference type="FunFam" id="2.30.30.40:FF:000072">
    <property type="entry name" value="Unconventional Myosin IB"/>
    <property type="match status" value="2"/>
</dbReference>
<dbReference type="SUPFAM" id="SSF50044">
    <property type="entry name" value="SH3-domain"/>
    <property type="match status" value="2"/>
</dbReference>
<dbReference type="PRINTS" id="PR00499">
    <property type="entry name" value="P67PHOX"/>
</dbReference>
<dbReference type="InterPro" id="IPR050670">
    <property type="entry name" value="STAM"/>
</dbReference>
<dbReference type="Pfam" id="PF00018">
    <property type="entry name" value="SH3_1"/>
    <property type="match status" value="2"/>
</dbReference>
<dbReference type="GO" id="GO:0033565">
    <property type="term" value="C:ESCRT-0 complex"/>
    <property type="evidence" value="ECO:0007669"/>
    <property type="project" value="TreeGrafter"/>
</dbReference>
<dbReference type="PANTHER" id="PTHR45929">
    <property type="entry name" value="JAK PATHWAY SIGNAL TRANSDUCTION ADAPTOR MOLECULE"/>
    <property type="match status" value="1"/>
</dbReference>
<feature type="domain" description="SH3" evidence="3">
    <location>
        <begin position="109"/>
        <end position="168"/>
    </location>
</feature>
<organism evidence="4">
    <name type="scientific">Hypotaenidia okinawae</name>
    <dbReference type="NCBI Taxonomy" id="2861861"/>
    <lineage>
        <taxon>Eukaryota</taxon>
        <taxon>Metazoa</taxon>
        <taxon>Chordata</taxon>
        <taxon>Craniata</taxon>
        <taxon>Vertebrata</taxon>
        <taxon>Euteleostomi</taxon>
        <taxon>Archelosauria</taxon>
        <taxon>Archosauria</taxon>
        <taxon>Dinosauria</taxon>
        <taxon>Saurischia</taxon>
        <taxon>Theropoda</taxon>
        <taxon>Coelurosauria</taxon>
        <taxon>Aves</taxon>
        <taxon>Neognathae</taxon>
        <taxon>Neoaves</taxon>
        <taxon>Gruiformes</taxon>
        <taxon>Rallidae</taxon>
        <taxon>Hypotaenidia</taxon>
    </lineage>
</organism>
<sequence length="169" mass="18664">MSGIFPLNFVEVIEDLPGRGTEALKNKVEVSSSPPQNNRCSVDWCEALHDFTAETKDDLSFKKGDYIQILEQVDSEWHRGRLNEKEGIFPAVFVQPCSARTALSQSVGGKKGKAKALYDFCGENDDELSFKAGDTITDLESVDEDWMSGAIQGKSGIFPKNFVQILKAP</sequence>
<dbReference type="EMBL" id="ICPP01010471">
    <property type="protein sequence ID" value="LAC43115.1"/>
    <property type="molecule type" value="Transcribed_RNA"/>
</dbReference>
<proteinExistence type="predicted"/>
<dbReference type="InterPro" id="IPR001452">
    <property type="entry name" value="SH3_domain"/>
</dbReference>